<sequence length="101" mass="10906">MSDTRVCIYANEVAGPFTDRTARLTIVGQFSLPNVGSTALTMEYVLGQINNETPAGFVAPTRVALAEVHGGDGQLREGDMVQINHTQFMVTADNFAEWSGE</sequence>
<keyword evidence="2" id="KW-1185">Reference proteome</keyword>
<evidence type="ECO:0000313" key="2">
    <source>
        <dbReference type="Proteomes" id="UP000069443"/>
    </source>
</evidence>
<reference evidence="2" key="2">
    <citation type="submission" date="2016-02" db="EMBL/GenBank/DDBJ databases">
        <title>Draft genome sequence of five rapidly growing Mycobacterium species.</title>
        <authorList>
            <person name="Katahira K."/>
            <person name="Gotou Y."/>
            <person name="Iida K."/>
            <person name="Ogura Y."/>
            <person name="Hayashi T."/>
        </authorList>
    </citation>
    <scope>NUCLEOTIDE SEQUENCE [LARGE SCALE GENOMIC DNA]</scope>
    <source>
        <strain evidence="2">JCM15298</strain>
    </source>
</reference>
<dbReference type="STRING" id="228230.RMCC_2634"/>
<accession>A0A100WCU7</accession>
<reference evidence="2" key="1">
    <citation type="journal article" date="2016" name="Genome Announc.">
        <title>Draft Genome Sequences of Five Rapidly Growing Mycobacterium Species, M. thermoresistibile, M. fortuitum subsp. acetamidolyticum, M. canariasense, M. brisbanense, and M. novocastrense.</title>
        <authorList>
            <person name="Katahira K."/>
            <person name="Ogura Y."/>
            <person name="Gotoh Y."/>
            <person name="Hayashi T."/>
        </authorList>
    </citation>
    <scope>NUCLEOTIDE SEQUENCE [LARGE SCALE GENOMIC DNA]</scope>
    <source>
        <strain evidence="2">JCM15298</strain>
    </source>
</reference>
<gene>
    <name evidence="1" type="ORF">RMCC_2634</name>
</gene>
<dbReference type="AlphaFoldDB" id="A0A100WCU7"/>
<organism evidence="1 2">
    <name type="scientific">Mycolicibacterium canariasense</name>
    <name type="common">Mycobacterium canariasense</name>
    <dbReference type="NCBI Taxonomy" id="228230"/>
    <lineage>
        <taxon>Bacteria</taxon>
        <taxon>Bacillati</taxon>
        <taxon>Actinomycetota</taxon>
        <taxon>Actinomycetes</taxon>
        <taxon>Mycobacteriales</taxon>
        <taxon>Mycobacteriaceae</taxon>
        <taxon>Mycolicibacterium</taxon>
    </lineage>
</organism>
<evidence type="ECO:0000313" key="1">
    <source>
        <dbReference type="EMBL" id="GAS95668.1"/>
    </source>
</evidence>
<proteinExistence type="predicted"/>
<protein>
    <submittedName>
        <fullName evidence="1">Gp69</fullName>
    </submittedName>
</protein>
<dbReference type="Proteomes" id="UP000069443">
    <property type="component" value="Unassembled WGS sequence"/>
</dbReference>
<dbReference type="EMBL" id="BCSY01000042">
    <property type="protein sequence ID" value="GAS95668.1"/>
    <property type="molecule type" value="Genomic_DNA"/>
</dbReference>
<comment type="caution">
    <text evidence="1">The sequence shown here is derived from an EMBL/GenBank/DDBJ whole genome shotgun (WGS) entry which is preliminary data.</text>
</comment>
<name>A0A100WCU7_MYCCR</name>
<dbReference type="RefSeq" id="WP_062656822.1">
    <property type="nucleotide sequence ID" value="NZ_BCSY01000042.1"/>
</dbReference>